<protein>
    <recommendedName>
        <fullName evidence="4">Anoctamin</fullName>
    </recommendedName>
</protein>
<keyword evidence="1" id="KW-0472">Membrane</keyword>
<dbReference type="EMBL" id="CAXAMN010006169">
    <property type="protein sequence ID" value="CAK9016750.1"/>
    <property type="molecule type" value="Genomic_DNA"/>
</dbReference>
<evidence type="ECO:0008006" key="4">
    <source>
        <dbReference type="Google" id="ProtNLM"/>
    </source>
</evidence>
<reference evidence="2 3" key="1">
    <citation type="submission" date="2024-02" db="EMBL/GenBank/DDBJ databases">
        <authorList>
            <person name="Chen Y."/>
            <person name="Shah S."/>
            <person name="Dougan E. K."/>
            <person name="Thang M."/>
            <person name="Chan C."/>
        </authorList>
    </citation>
    <scope>NUCLEOTIDE SEQUENCE [LARGE SCALE GENOMIC DNA]</scope>
</reference>
<keyword evidence="1" id="KW-0812">Transmembrane</keyword>
<name>A0ABP0JQL1_9DINO</name>
<keyword evidence="1" id="KW-1133">Transmembrane helix</keyword>
<evidence type="ECO:0000256" key="1">
    <source>
        <dbReference type="SAM" id="Phobius"/>
    </source>
</evidence>
<organism evidence="2 3">
    <name type="scientific">Durusdinium trenchii</name>
    <dbReference type="NCBI Taxonomy" id="1381693"/>
    <lineage>
        <taxon>Eukaryota</taxon>
        <taxon>Sar</taxon>
        <taxon>Alveolata</taxon>
        <taxon>Dinophyceae</taxon>
        <taxon>Suessiales</taxon>
        <taxon>Symbiodiniaceae</taxon>
        <taxon>Durusdinium</taxon>
    </lineage>
</organism>
<feature type="transmembrane region" description="Helical" evidence="1">
    <location>
        <begin position="7"/>
        <end position="28"/>
    </location>
</feature>
<proteinExistence type="predicted"/>
<comment type="caution">
    <text evidence="2">The sequence shown here is derived from an EMBL/GenBank/DDBJ whole genome shotgun (WGS) entry which is preliminary data.</text>
</comment>
<evidence type="ECO:0000313" key="2">
    <source>
        <dbReference type="EMBL" id="CAK9016750.1"/>
    </source>
</evidence>
<evidence type="ECO:0000313" key="3">
    <source>
        <dbReference type="Proteomes" id="UP001642484"/>
    </source>
</evidence>
<dbReference type="Proteomes" id="UP001642484">
    <property type="component" value="Unassembled WGS sequence"/>
</dbReference>
<sequence>MVRVLSWLGVVFNTYLVIFVSPLCQNLSFEVRMLVFVAVEHALLILKVIIDAALGPKSTAQRRIEEHQDRVIERILQENNKTKRTGHLQVKSLSQETTFAGDSSIGSSCYGRLSCGSEP</sequence>
<accession>A0ABP0JQL1</accession>
<keyword evidence="3" id="KW-1185">Reference proteome</keyword>
<feature type="transmembrane region" description="Helical" evidence="1">
    <location>
        <begin position="34"/>
        <end position="54"/>
    </location>
</feature>
<gene>
    <name evidence="2" type="ORF">CCMP2556_LOCUS12619</name>
</gene>